<sequence>MHGLFPWRQSIIFRNTISLAIISVEDQPPFHAVFLNPKLLLLLIVISCQMGNEALQMSLPLVLLTILTFSAPSATASASDRSYNVGDHVPLFVNKVGPLNNPSETYQYYDLPFCCPDPVIQKKESIGEVLNGDRLANTLYQLNFRQDKNGERLCQKKLKVAEVAKFRDAIVNDFYFQMYYDDLPVWGFIGKVEDESWTISDKGTKYYLFKHVLFDVLYNGNQIIEIRAFSDPNHVVDITEDVDIDVEFTYSVNWNATSTQFQNRMDRYSKASLLPVHLKIHWFSFINSIVIIVLLMGLLTLLIMRRLKNDLRKCSNDEEEDKEVGWKYIHGDVFRYPSNMPLFCAVLGVGTQLLIMVCILFFLAFFGVLYPYNRGALFTSLVFICTLTSIVAGYTAAAFHTQFSVIGWERSVLLTAILYLGPLFVISSILNTVAISYGATAAIPFGTLLAILLIYAFLAIPLLALGGVIGYCLRSEFQAPCATKQFPREIQRLAWYRRTHCQMFIGGLLPFSAIALQLHHLYASMWGYKIYTLPGILFLTFIILIIMTSILTVGLTYIQLSVEDHEWWWRSVLSGGSTAIFMFAYSIYFYARSNMTGFMQLSFFIGYNACICYAFFLMLGAISFRVSLIFVRHIYGAVKSE</sequence>
<proteinExistence type="inferred from homology"/>
<evidence type="ECO:0000256" key="10">
    <source>
        <dbReference type="RuleBase" id="RU363079"/>
    </source>
</evidence>
<comment type="similarity">
    <text evidence="3 10">Belongs to the nonaspanin (TM9SF) (TC 9.A.2) family.</text>
</comment>
<dbReference type="KEGG" id="pavi:110769961"/>
<feature type="transmembrane region" description="Helical" evidence="10">
    <location>
        <begin position="494"/>
        <end position="516"/>
    </location>
</feature>
<organism evidence="11 12">
    <name type="scientific">Prunus avium</name>
    <name type="common">Cherry</name>
    <name type="synonym">Cerasus avium</name>
    <dbReference type="NCBI Taxonomy" id="42229"/>
    <lineage>
        <taxon>Eukaryota</taxon>
        <taxon>Viridiplantae</taxon>
        <taxon>Streptophyta</taxon>
        <taxon>Embryophyta</taxon>
        <taxon>Tracheophyta</taxon>
        <taxon>Spermatophyta</taxon>
        <taxon>Magnoliopsida</taxon>
        <taxon>eudicotyledons</taxon>
        <taxon>Gunneridae</taxon>
        <taxon>Pentapetalae</taxon>
        <taxon>rosids</taxon>
        <taxon>fabids</taxon>
        <taxon>Rosales</taxon>
        <taxon>Rosaceae</taxon>
        <taxon>Amygdaloideae</taxon>
        <taxon>Amygdaleae</taxon>
        <taxon>Prunus</taxon>
    </lineage>
</organism>
<evidence type="ECO:0000256" key="1">
    <source>
        <dbReference type="ARBA" id="ARBA00004337"/>
    </source>
</evidence>
<evidence type="ECO:0000256" key="9">
    <source>
        <dbReference type="ARBA" id="ARBA00023136"/>
    </source>
</evidence>
<feature type="transmembrane region" description="Helical" evidence="10">
    <location>
        <begin position="376"/>
        <end position="399"/>
    </location>
</feature>
<evidence type="ECO:0000313" key="11">
    <source>
        <dbReference type="Proteomes" id="UP000515124"/>
    </source>
</evidence>
<evidence type="ECO:0000256" key="6">
    <source>
        <dbReference type="ARBA" id="ARBA00022753"/>
    </source>
</evidence>
<feature type="transmembrane region" description="Helical" evidence="10">
    <location>
        <begin position="572"/>
        <end position="591"/>
    </location>
</feature>
<gene>
    <name evidence="12" type="primary">LOC110769961</name>
</gene>
<accession>A0A6P5TRV7</accession>
<dbReference type="GeneID" id="110769961"/>
<evidence type="ECO:0000313" key="12">
    <source>
        <dbReference type="RefSeq" id="XP_021829716.1"/>
    </source>
</evidence>
<evidence type="ECO:0000256" key="8">
    <source>
        <dbReference type="ARBA" id="ARBA00023034"/>
    </source>
</evidence>
<dbReference type="InterPro" id="IPR004240">
    <property type="entry name" value="EMP70"/>
</dbReference>
<dbReference type="GO" id="GO:0009624">
    <property type="term" value="P:response to nematode"/>
    <property type="evidence" value="ECO:0007669"/>
    <property type="project" value="EnsemblPlants"/>
</dbReference>
<dbReference type="GO" id="GO:0010008">
    <property type="term" value="C:endosome membrane"/>
    <property type="evidence" value="ECO:0007669"/>
    <property type="project" value="UniProtKB-SubCell"/>
</dbReference>
<keyword evidence="4 10" id="KW-0812">Transmembrane</keyword>
<feature type="transmembrane region" description="Helical" evidence="10">
    <location>
        <begin position="282"/>
        <end position="303"/>
    </location>
</feature>
<dbReference type="GO" id="GO:0000139">
    <property type="term" value="C:Golgi membrane"/>
    <property type="evidence" value="ECO:0007669"/>
    <property type="project" value="UniProtKB-SubCell"/>
</dbReference>
<dbReference type="GO" id="GO:0072657">
    <property type="term" value="P:protein localization to membrane"/>
    <property type="evidence" value="ECO:0007669"/>
    <property type="project" value="TreeGrafter"/>
</dbReference>
<feature type="transmembrane region" description="Helical" evidence="10">
    <location>
        <begin position="449"/>
        <end position="473"/>
    </location>
</feature>
<dbReference type="PANTHER" id="PTHR10766:SF119">
    <property type="entry name" value="TRANSMEMBRANE 9 SUPERFAMILY MEMBER 5"/>
    <property type="match status" value="1"/>
</dbReference>
<feature type="transmembrane region" description="Helical" evidence="10">
    <location>
        <begin position="603"/>
        <end position="624"/>
    </location>
</feature>
<reference evidence="12" key="1">
    <citation type="submission" date="2025-08" db="UniProtKB">
        <authorList>
            <consortium name="RefSeq"/>
        </authorList>
    </citation>
    <scope>IDENTIFICATION</scope>
</reference>
<evidence type="ECO:0000256" key="7">
    <source>
        <dbReference type="ARBA" id="ARBA00022989"/>
    </source>
</evidence>
<keyword evidence="8" id="KW-0333">Golgi apparatus</keyword>
<feature type="transmembrane region" description="Helical" evidence="10">
    <location>
        <begin position="342"/>
        <end position="370"/>
    </location>
</feature>
<dbReference type="Gramene" id="Pav_sc0001801.1_g150.1.mk:mrna">
    <property type="protein sequence ID" value="Pav_sc0001801.1_g150.1.mk:mrna"/>
    <property type="gene ID" value="Pav_sc0001801.1_g150.1.mk"/>
</dbReference>
<dbReference type="Pfam" id="PF02990">
    <property type="entry name" value="EMP70"/>
    <property type="match status" value="1"/>
</dbReference>
<dbReference type="RefSeq" id="XP_021829716.1">
    <property type="nucleotide sequence ID" value="XM_021974024.1"/>
</dbReference>
<keyword evidence="5" id="KW-0732">Signal</keyword>
<feature type="transmembrane region" description="Helical" evidence="10">
    <location>
        <begin position="536"/>
        <end position="560"/>
    </location>
</feature>
<evidence type="ECO:0000256" key="2">
    <source>
        <dbReference type="ARBA" id="ARBA00004653"/>
    </source>
</evidence>
<name>A0A6P5TRV7_PRUAV</name>
<keyword evidence="11" id="KW-1185">Reference proteome</keyword>
<keyword evidence="6" id="KW-0967">Endosome</keyword>
<protein>
    <recommendedName>
        <fullName evidence="10">Transmembrane 9 superfamily member</fullName>
    </recommendedName>
</protein>
<evidence type="ECO:0000256" key="4">
    <source>
        <dbReference type="ARBA" id="ARBA00022692"/>
    </source>
</evidence>
<dbReference type="GO" id="GO:0005484">
    <property type="term" value="F:SNAP receptor activity"/>
    <property type="evidence" value="ECO:0007669"/>
    <property type="project" value="EnsemblPlants"/>
</dbReference>
<dbReference type="PANTHER" id="PTHR10766">
    <property type="entry name" value="TRANSMEMBRANE 9 SUPERFAMILY PROTEIN"/>
    <property type="match status" value="1"/>
</dbReference>
<keyword evidence="7 10" id="KW-1133">Transmembrane helix</keyword>
<comment type="subcellular location">
    <subcellularLocation>
        <location evidence="1">Endosome membrane</location>
        <topology evidence="1">Multi-pass membrane protein</topology>
    </subcellularLocation>
    <subcellularLocation>
        <location evidence="2">Golgi apparatus membrane</location>
        <topology evidence="2">Multi-pass membrane protein</topology>
    </subcellularLocation>
</comment>
<evidence type="ECO:0000256" key="3">
    <source>
        <dbReference type="ARBA" id="ARBA00005227"/>
    </source>
</evidence>
<dbReference type="Proteomes" id="UP000515124">
    <property type="component" value="Unplaced"/>
</dbReference>
<feature type="transmembrane region" description="Helical" evidence="10">
    <location>
        <begin position="411"/>
        <end position="437"/>
    </location>
</feature>
<keyword evidence="9 10" id="KW-0472">Membrane</keyword>
<evidence type="ECO:0000256" key="5">
    <source>
        <dbReference type="ARBA" id="ARBA00022729"/>
    </source>
</evidence>
<dbReference type="AlphaFoldDB" id="A0A6P5TRV7"/>